<accession>A0ABV3BSY3</accession>
<comment type="caution">
    <text evidence="5">The sequence shown here is derived from an EMBL/GenBank/DDBJ whole genome shotgun (WGS) entry which is preliminary data.</text>
</comment>
<dbReference type="Pfam" id="PF13302">
    <property type="entry name" value="Acetyltransf_3"/>
    <property type="match status" value="1"/>
</dbReference>
<keyword evidence="6" id="KW-1185">Reference proteome</keyword>
<dbReference type="PANTHER" id="PTHR43792:SF8">
    <property type="entry name" value="[RIBOSOMAL PROTEIN US5]-ALANINE N-ACETYLTRANSFERASE"/>
    <property type="match status" value="1"/>
</dbReference>
<feature type="domain" description="N-acetyltransferase" evidence="4">
    <location>
        <begin position="12"/>
        <end position="180"/>
    </location>
</feature>
<dbReference type="InterPro" id="IPR016181">
    <property type="entry name" value="Acyl_CoA_acyltransferase"/>
</dbReference>
<evidence type="ECO:0000259" key="4">
    <source>
        <dbReference type="PROSITE" id="PS51186"/>
    </source>
</evidence>
<dbReference type="EC" id="2.-.-.-" evidence="5"/>
<reference evidence="5 6" key="1">
    <citation type="submission" date="2024-06" db="EMBL/GenBank/DDBJ databases">
        <title>The Natural Products Discovery Center: Release of the First 8490 Sequenced Strains for Exploring Actinobacteria Biosynthetic Diversity.</title>
        <authorList>
            <person name="Kalkreuter E."/>
            <person name="Kautsar S.A."/>
            <person name="Yang D."/>
            <person name="Bader C.D."/>
            <person name="Teijaro C.N."/>
            <person name="Fluegel L."/>
            <person name="Davis C.M."/>
            <person name="Simpson J.R."/>
            <person name="Lauterbach L."/>
            <person name="Steele A.D."/>
            <person name="Gui C."/>
            <person name="Meng S."/>
            <person name="Li G."/>
            <person name="Viehrig K."/>
            <person name="Ye F."/>
            <person name="Su P."/>
            <person name="Kiefer A.F."/>
            <person name="Nichols A."/>
            <person name="Cepeda A.J."/>
            <person name="Yan W."/>
            <person name="Fan B."/>
            <person name="Jiang Y."/>
            <person name="Adhikari A."/>
            <person name="Zheng C.-J."/>
            <person name="Schuster L."/>
            <person name="Cowan T.M."/>
            <person name="Smanski M.J."/>
            <person name="Chevrette M.G."/>
            <person name="De Carvalho L.P.S."/>
            <person name="Shen B."/>
        </authorList>
    </citation>
    <scope>NUCLEOTIDE SEQUENCE [LARGE SCALE GENOMIC DNA]</scope>
    <source>
        <strain evidence="5 6">NPDC046838</strain>
    </source>
</reference>
<keyword evidence="2" id="KW-0012">Acyltransferase</keyword>
<dbReference type="InterPro" id="IPR051531">
    <property type="entry name" value="N-acetyltransferase"/>
</dbReference>
<name>A0ABV3BSY3_9ACTN</name>
<evidence type="ECO:0000256" key="2">
    <source>
        <dbReference type="ARBA" id="ARBA00023315"/>
    </source>
</evidence>
<dbReference type="GO" id="GO:0016740">
    <property type="term" value="F:transferase activity"/>
    <property type="evidence" value="ECO:0007669"/>
    <property type="project" value="UniProtKB-KW"/>
</dbReference>
<evidence type="ECO:0000313" key="5">
    <source>
        <dbReference type="EMBL" id="MEU6824123.1"/>
    </source>
</evidence>
<dbReference type="PANTHER" id="PTHR43792">
    <property type="entry name" value="GNAT FAMILY, PUTATIVE (AFU_ORTHOLOGUE AFUA_3G00765)-RELATED-RELATED"/>
    <property type="match status" value="1"/>
</dbReference>
<comment type="similarity">
    <text evidence="3">Belongs to the acetyltransferase family. RimJ subfamily.</text>
</comment>
<evidence type="ECO:0000256" key="3">
    <source>
        <dbReference type="ARBA" id="ARBA00038502"/>
    </source>
</evidence>
<dbReference type="InterPro" id="IPR000182">
    <property type="entry name" value="GNAT_dom"/>
</dbReference>
<dbReference type="EMBL" id="JBEYXV010000014">
    <property type="protein sequence ID" value="MEU6824123.1"/>
    <property type="molecule type" value="Genomic_DNA"/>
</dbReference>
<dbReference type="Gene3D" id="3.40.630.30">
    <property type="match status" value="1"/>
</dbReference>
<evidence type="ECO:0000313" key="6">
    <source>
        <dbReference type="Proteomes" id="UP001551176"/>
    </source>
</evidence>
<proteinExistence type="inferred from homology"/>
<gene>
    <name evidence="5" type="ORF">ABZ921_26125</name>
</gene>
<dbReference type="SUPFAM" id="SSF55729">
    <property type="entry name" value="Acyl-CoA N-acyltransferases (Nat)"/>
    <property type="match status" value="1"/>
</dbReference>
<evidence type="ECO:0000256" key="1">
    <source>
        <dbReference type="ARBA" id="ARBA00022679"/>
    </source>
</evidence>
<organism evidence="5 6">
    <name type="scientific">Streptomyces atriruber</name>
    <dbReference type="NCBI Taxonomy" id="545121"/>
    <lineage>
        <taxon>Bacteria</taxon>
        <taxon>Bacillati</taxon>
        <taxon>Actinomycetota</taxon>
        <taxon>Actinomycetes</taxon>
        <taxon>Kitasatosporales</taxon>
        <taxon>Streptomycetaceae</taxon>
        <taxon>Streptomyces</taxon>
    </lineage>
</organism>
<protein>
    <submittedName>
        <fullName evidence="5">GNAT family protein</fullName>
        <ecNumber evidence="5">2.-.-.-</ecNumber>
    </submittedName>
</protein>
<keyword evidence="1 5" id="KW-0808">Transferase</keyword>
<dbReference type="RefSeq" id="WP_359353277.1">
    <property type="nucleotide sequence ID" value="NZ_JBEYXV010000014.1"/>
</dbReference>
<sequence>MISGAVDLAQDVLIRPVALDDAAALARAYRRNRDHLDPWDPDRPAAFYTEEGQVERVQVQLADRRAGRSAHWVLVSGAEIVGHAAVSNIVLGPARSGNLGYWIDAEHVGRGLASAAARHVCEAADARLGLHRVEAGTLLHNTASQRVLTKCGFEEYGVAPSFLYIKGAWRDHRLFQKILNDRPVPEG</sequence>
<dbReference type="Proteomes" id="UP001551176">
    <property type="component" value="Unassembled WGS sequence"/>
</dbReference>
<dbReference type="PROSITE" id="PS51186">
    <property type="entry name" value="GNAT"/>
    <property type="match status" value="1"/>
</dbReference>